<keyword evidence="1" id="KW-0812">Transmembrane</keyword>
<protein>
    <recommendedName>
        <fullName evidence="3">DUF4124 domain-containing protein</fullName>
    </recommendedName>
</protein>
<proteinExistence type="predicted"/>
<evidence type="ECO:0008006" key="3">
    <source>
        <dbReference type="Google" id="ProtNLM"/>
    </source>
</evidence>
<name>A0AAU8LVC3_9BACT</name>
<sequence>MKKKINLKKLFYLPNIILLISIFNIIDTTRYAQSKMYLWKDENGVFNASEEIPGWWPPKTNCIAWVPGKENKVADFVKTTQKSALCLLPDNTKEKVKKQAQKETKEEQVVEKEIPEPTDKEIQIYCTYQKSLLQFLDRQNTEEAAAEYISKKFEISKEELLEIHSKVVDYKGGEYKCTY</sequence>
<dbReference type="EMBL" id="CP159373">
    <property type="protein sequence ID" value="XCN72823.1"/>
    <property type="molecule type" value="Genomic_DNA"/>
</dbReference>
<dbReference type="KEGG" id="eaj:Q3M24_21470"/>
<evidence type="ECO:0000313" key="2">
    <source>
        <dbReference type="EMBL" id="XCN72823.1"/>
    </source>
</evidence>
<reference evidence="2" key="1">
    <citation type="journal article" date="2024" name="Syst. Appl. Microbiol.">
        <title>First single-strain enrichments of Electrothrix cable bacteria, description of E. aestuarii sp. nov. and E. rattekaaiensis sp. nov., and proposal of a cable bacteria taxonomy following the rules of the SeqCode.</title>
        <authorList>
            <person name="Plum-Jensen L.E."/>
            <person name="Schramm A."/>
            <person name="Marshall I.P.G."/>
        </authorList>
    </citation>
    <scope>NUCLEOTIDE SEQUENCE</scope>
    <source>
        <strain evidence="2">Rat1</strain>
    </source>
</reference>
<keyword evidence="1" id="KW-0472">Membrane</keyword>
<evidence type="ECO:0000256" key="1">
    <source>
        <dbReference type="SAM" id="Phobius"/>
    </source>
</evidence>
<accession>A0AAU8LVC3</accession>
<organism evidence="2">
    <name type="scientific">Candidatus Electrothrix aestuarii</name>
    <dbReference type="NCBI Taxonomy" id="3062594"/>
    <lineage>
        <taxon>Bacteria</taxon>
        <taxon>Pseudomonadati</taxon>
        <taxon>Thermodesulfobacteriota</taxon>
        <taxon>Desulfobulbia</taxon>
        <taxon>Desulfobulbales</taxon>
        <taxon>Desulfobulbaceae</taxon>
        <taxon>Candidatus Electrothrix</taxon>
    </lineage>
</organism>
<feature type="transmembrane region" description="Helical" evidence="1">
    <location>
        <begin position="10"/>
        <end position="26"/>
    </location>
</feature>
<keyword evidence="1" id="KW-1133">Transmembrane helix</keyword>
<dbReference type="AlphaFoldDB" id="A0AAU8LVC3"/>
<gene>
    <name evidence="2" type="ORF">Q3M24_21470</name>
</gene>
<reference evidence="2" key="2">
    <citation type="submission" date="2024-06" db="EMBL/GenBank/DDBJ databases">
        <authorList>
            <person name="Plum-Jensen L.E."/>
            <person name="Schramm A."/>
            <person name="Marshall I.P.G."/>
        </authorList>
    </citation>
    <scope>NUCLEOTIDE SEQUENCE</scope>
    <source>
        <strain evidence="2">Rat1</strain>
    </source>
</reference>